<evidence type="ECO:0000313" key="2">
    <source>
        <dbReference type="Proteomes" id="UP000274346"/>
    </source>
</evidence>
<evidence type="ECO:0000313" key="1">
    <source>
        <dbReference type="EMBL" id="VDR30084.1"/>
    </source>
</evidence>
<gene>
    <name evidence="1" type="ORF">NCTC13098_06517</name>
</gene>
<protein>
    <submittedName>
        <fullName evidence="1">Uncharacterized protein</fullName>
    </submittedName>
</protein>
<dbReference type="EMBL" id="LR131271">
    <property type="protein sequence ID" value="VDR30084.1"/>
    <property type="molecule type" value="Genomic_DNA"/>
</dbReference>
<reference evidence="1 2" key="1">
    <citation type="submission" date="2018-12" db="EMBL/GenBank/DDBJ databases">
        <authorList>
            <consortium name="Pathogen Informatics"/>
        </authorList>
    </citation>
    <scope>NUCLEOTIDE SEQUENCE [LARGE SCALE GENOMIC DNA]</scope>
    <source>
        <strain evidence="1 2">NCTC13098</strain>
    </source>
</reference>
<dbReference type="Pfam" id="PF15922">
    <property type="entry name" value="YjeJ"/>
    <property type="match status" value="1"/>
</dbReference>
<dbReference type="AlphaFoldDB" id="A0A3P8J7A8"/>
<dbReference type="InterPro" id="IPR031810">
    <property type="entry name" value="YjeJ-like"/>
</dbReference>
<sequence>MNILTGINTGIIKSPNAVLALAMKMQSVLSAETLVYLPPDRVQDLVFAVFSGYRSLQMLFREDPESIRARTIADTERLNNRALSVTLDEIQNPNVALRVTDFVMKDRQDKVTFLFFLQSDEVISVDLTVTQMEFLLNLLLATIHKTEDAAFISLALQANDFIPFYTVDFANIDSSGINYNKFNVPAWKFSAFSDFYSLVMIGDDGDIPCGAIIKAMLGLEASRIKAIGELLLNNNPLLAPYRQRALTFEYQKIDPQVREEEMEKLLRAHIQHRMMKMSPSMC</sequence>
<proteinExistence type="predicted"/>
<name>A0A3P8J7A8_RAOTE</name>
<dbReference type="KEGG" id="rtg:NCTC13098_06517"/>
<organism evidence="1 2">
    <name type="scientific">Raoultella terrigena</name>
    <name type="common">Klebsiella terrigena</name>
    <dbReference type="NCBI Taxonomy" id="577"/>
    <lineage>
        <taxon>Bacteria</taxon>
        <taxon>Pseudomonadati</taxon>
        <taxon>Pseudomonadota</taxon>
        <taxon>Gammaproteobacteria</taxon>
        <taxon>Enterobacterales</taxon>
        <taxon>Enterobacteriaceae</taxon>
        <taxon>Klebsiella/Raoultella group</taxon>
        <taxon>Raoultella</taxon>
    </lineage>
</organism>
<dbReference type="Proteomes" id="UP000274346">
    <property type="component" value="Chromosome"/>
</dbReference>
<accession>A0A3P8J7A8</accession>